<dbReference type="Gene3D" id="3.10.129.110">
    <property type="entry name" value="Polyketide synthase dehydratase"/>
    <property type="match status" value="1"/>
</dbReference>
<accession>A0A5E4QXT8</accession>
<evidence type="ECO:0000313" key="3">
    <source>
        <dbReference type="Proteomes" id="UP000324832"/>
    </source>
</evidence>
<evidence type="ECO:0000259" key="1">
    <source>
        <dbReference type="PROSITE" id="PS52004"/>
    </source>
</evidence>
<dbReference type="SUPFAM" id="SSF55048">
    <property type="entry name" value="Probable ACP-binding domain of malonyl-CoA ACP transacylase"/>
    <property type="match status" value="1"/>
</dbReference>
<dbReference type="SMART" id="SM00825">
    <property type="entry name" value="PKS_KS"/>
    <property type="match status" value="1"/>
</dbReference>
<dbReference type="Pfam" id="PF00109">
    <property type="entry name" value="ketoacyl-synt"/>
    <property type="match status" value="1"/>
</dbReference>
<dbReference type="InterPro" id="IPR014043">
    <property type="entry name" value="Acyl_transferase_dom"/>
</dbReference>
<feature type="domain" description="Ketosynthase family 3 (KS3)" evidence="1">
    <location>
        <begin position="22"/>
        <end position="433"/>
    </location>
</feature>
<dbReference type="GO" id="GO:0006633">
    <property type="term" value="P:fatty acid biosynthetic process"/>
    <property type="evidence" value="ECO:0007669"/>
    <property type="project" value="UniProtKB-UniPathway"/>
</dbReference>
<sequence length="2066" mass="229571">MSPKPQQKTLVQPESLDDADAGNRVVITGMAGSFPDSYNVKQLEDILYNKVNPVGTNEPRWEYNHPEIANYTGQAPDLDRFDAQFFKVHYRLGNSIDPMSRRILEHTYEAIYDAGICPQELSGKKVGCYIGTCMSESEKSSFYSATARTGFGIAGCSKAMFANRISYWLNVKGPSVSVDQACCSASVALQLAYDAIRRGDCEAAVVGGANLCLHPQQSIHTSRVINLCPDGKTKSFDKNADGCALSESISVFFVQKAKNAKRIYAEVVHVKNEYTEILKTETGPKYGFYRDVDNMTDFIKQFYEEANVDPEDVKYVEAVGSATDEADKVELEAFNNVYCTQRREEPLLVGSVTSNIGYTGAASGICSILKVLLAYRNGLIAGNMHCENVRDDIDALRDKRIQVVTDHKKFNGGYVAVNGISITGINAHVLLKRVHKTKDLSRYQTSIPRLVTISARQQSAVNSIFKDLKSRPIDPEELALFYNIHEHHISGHLGRGYTILDTNEDQETVCLVQNSDYFDDAKKPLWFVYSGMGSQWVGMGAHLMRIPIFAGAIERCDKVLKPKGIDIVHIITSQDKTMFDNILHSFVGIAAIQIGLTDILTAVGFVPDKIIGHSVGELGCAYADGCFTAEEMILSAYSRGLVSVQTTFIRGSMAAVGVGYEEVSKMCPPEIEVACHNSAASSTISGPADEMRAFVSKLTADGIFAKEVPSSNIAYHSRYIAEAGPGLLKYLKEVIKEPKARSDKWLSTSVPEDKWKTEAAKYSSAEYHTNNLLNPVLFEETSRLIPRDAVCVEIAPHGLLQAILKRSLSDTCKNIPLTRRGHSDNALHVLEAIGKLYMEGYNPKIKALYPKVEFPVSVGTPMLGHLVEWAHAEPWTVPLYVSAHRERTACYKSIVSLFDDEHKYLSGHVIQGKTVFPYSAVLVSVWDTLTMLSGDDRRSTSVQFTNVQLLAQPIIHNQKQLKLVTSFHRGNGRFEVTHEGTQVATGFISVYQDDKDRAFSRHSEETSTRILNLNDIYELLYIKGCSYKNEFRSILCANTSITQAEIQWKNNWVTFLDAMLQLQIVKQQNEAIAFPNFISRILIDVNEQAEFKTESIVANVFDNSHLIRCGGVLMESFKFQNVTFSPYREVSLLGLKNPVQAITAENLKVVRESAPNLRGAMLSCGQIGNLESLQWIEQPDLTETGIDVKVAYAGLNIMDLQRMAGTVPFKNEIAFGMDISGHTINGTRVMGLVLQRALSTRIRVDKNLLWPVPEQWTLEDAATVPLAYCLAYYCLAIKARLRPGESVLVHCGSGALGQAVITIALAYKCEVFTTVSDTKKKQFIQELFPSIDDDHIANSRDGSFKDKILTVTQGKGCRVVICGVQGWLRNCSLSVTGSFGLCIDPSLLQVQENFDYGMNSLNLDRSYMTINLETIFNDNDRKNKILIQSLLSEGIAKGIVRPLTRVTYAPSDVTRAFKLLLVAQNRGKVLINMQNAISVQKLRLQLSEDYCHAIITDTNILGMQLAERLANCGANKLLIITSDLGNSIRYKVELGRENGLQIELKVVDNYNEAAIVNALQSSGNLGAIQTAYTVVSKANVGLGLLLDRLQGLVKISCPSLRNLAVIEVNDTGRKQSPLVPEEGFKFITLPTIYLPNIKDSTDGNVDIATAIEGIEQALLTREATVVVQYRTKPISVLEGLQMIIGIDISKDVSIDVPLTDIVKESIKLRSIQNYLRDTCNMSYSDVQMENLTIQNILDMESRNVEHEYKDTTGIDTFFSCVDPDELLSTTDMVFPPTLVTSASMRDDEFDVNQTFLCVVPGVEGNHGRFRLLCERLKLPVLLLQPSVNRQYETYSEMAQRFTEILLKKIKLQNNFYLLGYESGVMVALEMAAILEQHGLTGTVFCLGGSPHEISAEFKTKLGHLTEKNLQDTVIKHMVSLVADRNVDVESILNKASTWQEKVVLTVRELTGRVPHSGQYAKDLIETAYARICTLLKYKMKPQKLRSRIIILRARLATIDSSVQDYSDNHTSEPVLVYQLKAPLAHSSQDLRCSAIINSHLDKELLDAFEKKNLCETQLLNADSLIV</sequence>
<dbReference type="SUPFAM" id="SSF51735">
    <property type="entry name" value="NAD(P)-binding Rossmann-fold domains"/>
    <property type="match status" value="1"/>
</dbReference>
<dbReference type="InterPro" id="IPR016036">
    <property type="entry name" value="Malonyl_transacylase_ACP-bd"/>
</dbReference>
<dbReference type="SUPFAM" id="SSF50129">
    <property type="entry name" value="GroES-like"/>
    <property type="match status" value="1"/>
</dbReference>
<dbReference type="InterPro" id="IPR014031">
    <property type="entry name" value="Ketoacyl_synth_C"/>
</dbReference>
<dbReference type="InterPro" id="IPR050091">
    <property type="entry name" value="PKS_NRPS_Biosynth_Enz"/>
</dbReference>
<dbReference type="InterPro" id="IPR020841">
    <property type="entry name" value="PKS_Beta-ketoAc_synthase_dom"/>
</dbReference>
<dbReference type="InterPro" id="IPR016039">
    <property type="entry name" value="Thiolase-like"/>
</dbReference>
<dbReference type="Proteomes" id="UP000324832">
    <property type="component" value="Unassembled WGS sequence"/>
</dbReference>
<dbReference type="PANTHER" id="PTHR43775:SF23">
    <property type="entry name" value="FATTY ACID SYNTHASE 3"/>
    <property type="match status" value="1"/>
</dbReference>
<dbReference type="SUPFAM" id="SSF53474">
    <property type="entry name" value="alpha/beta-Hydrolases"/>
    <property type="match status" value="1"/>
</dbReference>
<dbReference type="SMART" id="SM00829">
    <property type="entry name" value="PKS_ER"/>
    <property type="match status" value="1"/>
</dbReference>
<dbReference type="Pfam" id="PF16197">
    <property type="entry name" value="KAsynt_C_assoc"/>
    <property type="match status" value="1"/>
</dbReference>
<dbReference type="InterPro" id="IPR032821">
    <property type="entry name" value="PKS_assoc"/>
</dbReference>
<evidence type="ECO:0000313" key="2">
    <source>
        <dbReference type="EMBL" id="VVD02053.1"/>
    </source>
</evidence>
<dbReference type="SUPFAM" id="SSF53901">
    <property type="entry name" value="Thiolase-like"/>
    <property type="match status" value="1"/>
</dbReference>
<dbReference type="SUPFAM" id="SSF52151">
    <property type="entry name" value="FabD/lysophospholipase-like"/>
    <property type="match status" value="1"/>
</dbReference>
<dbReference type="InterPro" id="IPR016035">
    <property type="entry name" value="Acyl_Trfase/lysoPLipase"/>
</dbReference>
<dbReference type="Gene3D" id="3.90.180.10">
    <property type="entry name" value="Medium-chain alcohol dehydrogenases, catalytic domain"/>
    <property type="match status" value="1"/>
</dbReference>
<keyword evidence="3" id="KW-1185">Reference proteome</keyword>
<dbReference type="InterPro" id="IPR020843">
    <property type="entry name" value="ER"/>
</dbReference>
<dbReference type="UniPathway" id="UPA00094"/>
<reference evidence="2 3" key="1">
    <citation type="submission" date="2017-07" db="EMBL/GenBank/DDBJ databases">
        <authorList>
            <person name="Talla V."/>
            <person name="Backstrom N."/>
        </authorList>
    </citation>
    <scope>NUCLEOTIDE SEQUENCE [LARGE SCALE GENOMIC DNA]</scope>
</reference>
<dbReference type="PROSITE" id="PS52004">
    <property type="entry name" value="KS3_2"/>
    <property type="match status" value="1"/>
</dbReference>
<dbReference type="SMART" id="SM00827">
    <property type="entry name" value="PKS_AT"/>
    <property type="match status" value="1"/>
</dbReference>
<dbReference type="InterPro" id="IPR011032">
    <property type="entry name" value="GroES-like_sf"/>
</dbReference>
<dbReference type="CDD" id="cd00833">
    <property type="entry name" value="PKS"/>
    <property type="match status" value="1"/>
</dbReference>
<dbReference type="InterPro" id="IPR036291">
    <property type="entry name" value="NAD(P)-bd_dom_sf"/>
</dbReference>
<proteinExistence type="predicted"/>
<dbReference type="Gene3D" id="3.30.70.3290">
    <property type="match status" value="1"/>
</dbReference>
<gene>
    <name evidence="2" type="ORF">LSINAPIS_LOCUS12344</name>
</gene>
<dbReference type="InterPro" id="IPR042104">
    <property type="entry name" value="PKS_dehydratase_sf"/>
</dbReference>
<dbReference type="GO" id="GO:0016491">
    <property type="term" value="F:oxidoreductase activity"/>
    <property type="evidence" value="ECO:0007669"/>
    <property type="project" value="InterPro"/>
</dbReference>
<dbReference type="InterPro" id="IPR029058">
    <property type="entry name" value="AB_hydrolase_fold"/>
</dbReference>
<name>A0A5E4QXT8_9NEOP</name>
<dbReference type="Gene3D" id="3.40.366.10">
    <property type="entry name" value="Malonyl-Coenzyme A Acyl Carrier Protein, domain 2"/>
    <property type="match status" value="1"/>
</dbReference>
<dbReference type="CDD" id="cd05195">
    <property type="entry name" value="enoyl_red"/>
    <property type="match status" value="1"/>
</dbReference>
<dbReference type="Gene3D" id="3.40.50.1820">
    <property type="entry name" value="alpha/beta hydrolase"/>
    <property type="match status" value="1"/>
</dbReference>
<dbReference type="Pfam" id="PF02801">
    <property type="entry name" value="Ketoacyl-synt_C"/>
    <property type="match status" value="1"/>
</dbReference>
<dbReference type="InterPro" id="IPR001227">
    <property type="entry name" value="Ac_transferase_dom_sf"/>
</dbReference>
<dbReference type="Pfam" id="PF00698">
    <property type="entry name" value="Acyl_transf_1"/>
    <property type="match status" value="1"/>
</dbReference>
<dbReference type="GO" id="GO:0004312">
    <property type="term" value="F:fatty acid synthase activity"/>
    <property type="evidence" value="ECO:0007669"/>
    <property type="project" value="TreeGrafter"/>
</dbReference>
<organism evidence="2 3">
    <name type="scientific">Leptidea sinapis</name>
    <dbReference type="NCBI Taxonomy" id="189913"/>
    <lineage>
        <taxon>Eukaryota</taxon>
        <taxon>Metazoa</taxon>
        <taxon>Ecdysozoa</taxon>
        <taxon>Arthropoda</taxon>
        <taxon>Hexapoda</taxon>
        <taxon>Insecta</taxon>
        <taxon>Pterygota</taxon>
        <taxon>Neoptera</taxon>
        <taxon>Endopterygota</taxon>
        <taxon>Lepidoptera</taxon>
        <taxon>Glossata</taxon>
        <taxon>Ditrysia</taxon>
        <taxon>Papilionoidea</taxon>
        <taxon>Pieridae</taxon>
        <taxon>Dismorphiinae</taxon>
        <taxon>Leptidea</taxon>
    </lineage>
</organism>
<protein>
    <recommendedName>
        <fullName evidence="1">Ketosynthase family 3 (KS3) domain-containing protein</fullName>
    </recommendedName>
</protein>
<dbReference type="Gene3D" id="3.40.47.10">
    <property type="match status" value="1"/>
</dbReference>
<dbReference type="InterPro" id="IPR014030">
    <property type="entry name" value="Ketoacyl_synth_N"/>
</dbReference>
<dbReference type="EMBL" id="FZQP02005755">
    <property type="protein sequence ID" value="VVD02053.1"/>
    <property type="molecule type" value="Genomic_DNA"/>
</dbReference>
<dbReference type="PANTHER" id="PTHR43775">
    <property type="entry name" value="FATTY ACID SYNTHASE"/>
    <property type="match status" value="1"/>
</dbReference>